<keyword evidence="6" id="KW-1185">Reference proteome</keyword>
<dbReference type="PROSITE" id="PS50949">
    <property type="entry name" value="HTH_GNTR"/>
    <property type="match status" value="1"/>
</dbReference>
<dbReference type="InterPro" id="IPR000524">
    <property type="entry name" value="Tscrpt_reg_HTH_GntR"/>
</dbReference>
<dbReference type="RefSeq" id="WP_270453105.1">
    <property type="nucleotide sequence ID" value="NZ_JADPIE010000002.1"/>
</dbReference>
<comment type="caution">
    <text evidence="5">The sequence shown here is derived from an EMBL/GenBank/DDBJ whole genome shotgun (WGS) entry which is preliminary data.</text>
</comment>
<proteinExistence type="predicted"/>
<evidence type="ECO:0000259" key="4">
    <source>
        <dbReference type="PROSITE" id="PS50949"/>
    </source>
</evidence>
<keyword evidence="2" id="KW-0238">DNA-binding</keyword>
<dbReference type="EMBL" id="JADPIE010000002">
    <property type="protein sequence ID" value="MBF8436293.1"/>
    <property type="molecule type" value="Genomic_DNA"/>
</dbReference>
<dbReference type="InterPro" id="IPR008920">
    <property type="entry name" value="TF_FadR/GntR_C"/>
</dbReference>
<dbReference type="PRINTS" id="PR00035">
    <property type="entry name" value="HTHGNTR"/>
</dbReference>
<sequence>MSNQFNHQSLSDKVAEYLKREIFLENYQGGDRILETQVAKELDVSRAPVREAIKELESAGLVETIPRKGSFVISFKESDIREIFEIRVLLEGRMMEILICNDLLDEKDFAHLEKLIEEMLKIVDKDIPENEKVVELNDKDITFHKYLWEKTDRKFTQRILKVIYNQLKLAMIIDSRKENSLEESVKEHYKIIKNLKEKNIKKIRQSLIDHIVSYNESLMSQKEIYPDI</sequence>
<dbReference type="Pfam" id="PF07729">
    <property type="entry name" value="FCD"/>
    <property type="match status" value="1"/>
</dbReference>
<keyword evidence="3" id="KW-0804">Transcription</keyword>
<dbReference type="Gene3D" id="1.20.120.530">
    <property type="entry name" value="GntR ligand-binding domain-like"/>
    <property type="match status" value="1"/>
</dbReference>
<evidence type="ECO:0000313" key="6">
    <source>
        <dbReference type="Proteomes" id="UP000621436"/>
    </source>
</evidence>
<evidence type="ECO:0000256" key="2">
    <source>
        <dbReference type="ARBA" id="ARBA00023125"/>
    </source>
</evidence>
<dbReference type="AlphaFoldDB" id="A0A931ANY6"/>
<dbReference type="PANTHER" id="PTHR43537">
    <property type="entry name" value="TRANSCRIPTIONAL REGULATOR, GNTR FAMILY"/>
    <property type="match status" value="1"/>
</dbReference>
<dbReference type="SUPFAM" id="SSF48008">
    <property type="entry name" value="GntR ligand-binding domain-like"/>
    <property type="match status" value="1"/>
</dbReference>
<dbReference type="InterPro" id="IPR011711">
    <property type="entry name" value="GntR_C"/>
</dbReference>
<keyword evidence="1" id="KW-0805">Transcription regulation</keyword>
<evidence type="ECO:0000256" key="3">
    <source>
        <dbReference type="ARBA" id="ARBA00023163"/>
    </source>
</evidence>
<dbReference type="Gene3D" id="1.10.10.10">
    <property type="entry name" value="Winged helix-like DNA-binding domain superfamily/Winged helix DNA-binding domain"/>
    <property type="match status" value="1"/>
</dbReference>
<dbReference type="Pfam" id="PF00392">
    <property type="entry name" value="GntR"/>
    <property type="match status" value="1"/>
</dbReference>
<dbReference type="CDD" id="cd07377">
    <property type="entry name" value="WHTH_GntR"/>
    <property type="match status" value="1"/>
</dbReference>
<evidence type="ECO:0000313" key="5">
    <source>
        <dbReference type="EMBL" id="MBF8436293.1"/>
    </source>
</evidence>
<name>A0A931ANY6_9FIRM</name>
<organism evidence="5 6">
    <name type="scientific">Halonatronomonas betaini</name>
    <dbReference type="NCBI Taxonomy" id="2778430"/>
    <lineage>
        <taxon>Bacteria</taxon>
        <taxon>Bacillati</taxon>
        <taxon>Bacillota</taxon>
        <taxon>Clostridia</taxon>
        <taxon>Halanaerobiales</taxon>
        <taxon>Halarsenatibacteraceae</taxon>
        <taxon>Halonatronomonas</taxon>
    </lineage>
</organism>
<evidence type="ECO:0000256" key="1">
    <source>
        <dbReference type="ARBA" id="ARBA00023015"/>
    </source>
</evidence>
<dbReference type="PANTHER" id="PTHR43537:SF24">
    <property type="entry name" value="GLUCONATE OPERON TRANSCRIPTIONAL REPRESSOR"/>
    <property type="match status" value="1"/>
</dbReference>
<dbReference type="Proteomes" id="UP000621436">
    <property type="component" value="Unassembled WGS sequence"/>
</dbReference>
<dbReference type="SMART" id="SM00345">
    <property type="entry name" value="HTH_GNTR"/>
    <property type="match status" value="1"/>
</dbReference>
<feature type="domain" description="HTH gntR-type" evidence="4">
    <location>
        <begin position="8"/>
        <end position="75"/>
    </location>
</feature>
<protein>
    <submittedName>
        <fullName evidence="5">GntR family transcriptional regulator</fullName>
    </submittedName>
</protein>
<accession>A0A931ANY6</accession>
<gene>
    <name evidence="5" type="ORF">I0Q91_04310</name>
</gene>
<dbReference type="GO" id="GO:0003677">
    <property type="term" value="F:DNA binding"/>
    <property type="evidence" value="ECO:0007669"/>
    <property type="project" value="UniProtKB-KW"/>
</dbReference>
<dbReference type="SUPFAM" id="SSF46785">
    <property type="entry name" value="Winged helix' DNA-binding domain"/>
    <property type="match status" value="1"/>
</dbReference>
<reference evidence="5" key="1">
    <citation type="submission" date="2020-11" db="EMBL/GenBank/DDBJ databases">
        <title>Halonatronomonas betainensis gen. nov., sp. nov. a novel haloalkaliphilic representative of the family Halanaerobiacae capable of betaine degradation.</title>
        <authorList>
            <person name="Boltyanskaya Y."/>
            <person name="Kevbrin V."/>
            <person name="Detkova E."/>
            <person name="Grouzdev D.S."/>
            <person name="Koziaeva V."/>
            <person name="Zhilina T."/>
        </authorList>
    </citation>
    <scope>NUCLEOTIDE SEQUENCE</scope>
    <source>
        <strain evidence="5">Z-7014</strain>
    </source>
</reference>
<dbReference type="GO" id="GO:0003700">
    <property type="term" value="F:DNA-binding transcription factor activity"/>
    <property type="evidence" value="ECO:0007669"/>
    <property type="project" value="InterPro"/>
</dbReference>
<dbReference type="InterPro" id="IPR036390">
    <property type="entry name" value="WH_DNA-bd_sf"/>
</dbReference>
<dbReference type="InterPro" id="IPR036388">
    <property type="entry name" value="WH-like_DNA-bd_sf"/>
</dbReference>